<feature type="domain" description="ATPase dynein-related AAA" evidence="4">
    <location>
        <begin position="69"/>
        <end position="201"/>
    </location>
</feature>
<dbReference type="PANTHER" id="PTHR42759">
    <property type="entry name" value="MOXR FAMILY PROTEIN"/>
    <property type="match status" value="1"/>
</dbReference>
<proteinExistence type="inferred from homology"/>
<keyword evidence="3" id="KW-0067">ATP-binding</keyword>
<evidence type="ECO:0000256" key="2">
    <source>
        <dbReference type="ARBA" id="ARBA00022741"/>
    </source>
</evidence>
<keyword evidence="2" id="KW-0547">Nucleotide-binding</keyword>
<evidence type="ECO:0000313" key="7">
    <source>
        <dbReference type="Proteomes" id="UP001595530"/>
    </source>
</evidence>
<dbReference type="EMBL" id="JBHRTP010000071">
    <property type="protein sequence ID" value="MFC3110218.1"/>
    <property type="molecule type" value="Genomic_DNA"/>
</dbReference>
<dbReference type="InterPro" id="IPR013615">
    <property type="entry name" value="CbbQ_C"/>
</dbReference>
<comment type="similarity">
    <text evidence="1">Belongs to the CbbQ/NirQ/NorQ/GpvN family.</text>
</comment>
<evidence type="ECO:0000313" key="6">
    <source>
        <dbReference type="EMBL" id="MFC3110218.1"/>
    </source>
</evidence>
<comment type="caution">
    <text evidence="6">The sequence shown here is derived from an EMBL/GenBank/DDBJ whole genome shotgun (WGS) entry which is preliminary data.</text>
</comment>
<dbReference type="Pfam" id="PF08406">
    <property type="entry name" value="CbbQ_C"/>
    <property type="match status" value="1"/>
</dbReference>
<protein>
    <submittedName>
        <fullName evidence="6">AAA family ATPase</fullName>
    </submittedName>
</protein>
<dbReference type="InterPro" id="IPR011704">
    <property type="entry name" value="ATPase_dyneun-rel_AAA"/>
</dbReference>
<accession>A0ABV7F802</accession>
<dbReference type="InterPro" id="IPR050764">
    <property type="entry name" value="CbbQ/NirQ/NorQ/GpvN"/>
</dbReference>
<dbReference type="InterPro" id="IPR027417">
    <property type="entry name" value="P-loop_NTPase"/>
</dbReference>
<dbReference type="Gene3D" id="3.40.50.300">
    <property type="entry name" value="P-loop containing nucleotide triphosphate hydrolases"/>
    <property type="match status" value="1"/>
</dbReference>
<feature type="domain" description="CbbQ/NirQ/NorQ C-terminal" evidence="5">
    <location>
        <begin position="242"/>
        <end position="317"/>
    </location>
</feature>
<dbReference type="PANTHER" id="PTHR42759:SF1">
    <property type="entry name" value="MAGNESIUM-CHELATASE SUBUNIT CHLD"/>
    <property type="match status" value="1"/>
</dbReference>
<keyword evidence="7" id="KW-1185">Reference proteome</keyword>
<gene>
    <name evidence="6" type="ORF">ACFOFO_20015</name>
</gene>
<name>A0ABV7F802_9BURK</name>
<organism evidence="6 7">
    <name type="scientific">Undibacterium arcticum</name>
    <dbReference type="NCBI Taxonomy" id="1762892"/>
    <lineage>
        <taxon>Bacteria</taxon>
        <taxon>Pseudomonadati</taxon>
        <taxon>Pseudomonadota</taxon>
        <taxon>Betaproteobacteria</taxon>
        <taxon>Burkholderiales</taxon>
        <taxon>Oxalobacteraceae</taxon>
        <taxon>Undibacterium</taxon>
    </lineage>
</organism>
<evidence type="ECO:0000259" key="4">
    <source>
        <dbReference type="Pfam" id="PF07728"/>
    </source>
</evidence>
<dbReference type="SUPFAM" id="SSF52540">
    <property type="entry name" value="P-loop containing nucleoside triphosphate hydrolases"/>
    <property type="match status" value="1"/>
</dbReference>
<dbReference type="RefSeq" id="WP_390332573.1">
    <property type="nucleotide sequence ID" value="NZ_JBHRTP010000071.1"/>
</dbReference>
<evidence type="ECO:0000259" key="5">
    <source>
        <dbReference type="Pfam" id="PF08406"/>
    </source>
</evidence>
<evidence type="ECO:0000256" key="1">
    <source>
        <dbReference type="ARBA" id="ARBA00009417"/>
    </source>
</evidence>
<dbReference type="Pfam" id="PF07728">
    <property type="entry name" value="AAA_5"/>
    <property type="match status" value="1"/>
</dbReference>
<sequence>MSQITQTSQKIDIRPLFGLGHVPSPVYLDGYAEPGPDTPEGSADYVWQRGHIQDMVTFFRSGEIALQAIGHAGTGKSSFIEEFHNRLNLPLYTYNAHPRTEAGDLIGKYAPTPSGGLVFVFGPVARAAMEGRSVLIDEYNVIDPGEATGLNALLEGRSVFIPEIGDWIRPKPGFRIFTTINPRTVGYVGRNTQDAANDDRFRFMYFDYMPEDQEISLIKSVLLSAGMKDEATAISTATCYREVAAAVRKAYMGVSDDAAALDVTLSTRSLVRWAKYAMACAGVSNSGFGPVHYALERSKTLKASPETRMAIHEMVHQVFGEEYRTPLTQSLTA</sequence>
<dbReference type="Proteomes" id="UP001595530">
    <property type="component" value="Unassembled WGS sequence"/>
</dbReference>
<reference evidence="7" key="1">
    <citation type="journal article" date="2019" name="Int. J. Syst. Evol. Microbiol.">
        <title>The Global Catalogue of Microorganisms (GCM) 10K type strain sequencing project: providing services to taxonomists for standard genome sequencing and annotation.</title>
        <authorList>
            <consortium name="The Broad Institute Genomics Platform"/>
            <consortium name="The Broad Institute Genome Sequencing Center for Infectious Disease"/>
            <person name="Wu L."/>
            <person name="Ma J."/>
        </authorList>
    </citation>
    <scope>NUCLEOTIDE SEQUENCE [LARGE SCALE GENOMIC DNA]</scope>
    <source>
        <strain evidence="7">KCTC 42986</strain>
    </source>
</reference>
<evidence type="ECO:0000256" key="3">
    <source>
        <dbReference type="ARBA" id="ARBA00022840"/>
    </source>
</evidence>